<keyword evidence="10" id="KW-1185">Reference proteome</keyword>
<dbReference type="HOGENOM" id="CLU_046727_2_0_1"/>
<dbReference type="Proteomes" id="UP000054279">
    <property type="component" value="Unassembled WGS sequence"/>
</dbReference>
<dbReference type="PANTHER" id="PTHR33711">
    <property type="entry name" value="DIOXYGENASE, PUTATIVE (AFU_ORTHOLOGUE AFUA_2G02910)-RELATED"/>
    <property type="match status" value="1"/>
</dbReference>
<dbReference type="EMBL" id="KN837113">
    <property type="protein sequence ID" value="KIJ45225.1"/>
    <property type="molecule type" value="Genomic_DNA"/>
</dbReference>
<dbReference type="OrthoDB" id="5238185at2759"/>
<name>A0A0C9W159_SPHS4</name>
<evidence type="ECO:0000256" key="6">
    <source>
        <dbReference type="ARBA" id="ARBA00023004"/>
    </source>
</evidence>
<evidence type="ECO:0000256" key="4">
    <source>
        <dbReference type="ARBA" id="ARBA00022964"/>
    </source>
</evidence>
<dbReference type="Pfam" id="PF00775">
    <property type="entry name" value="Dioxygenase_C"/>
    <property type="match status" value="1"/>
</dbReference>
<evidence type="ECO:0000256" key="3">
    <source>
        <dbReference type="ARBA" id="ARBA00022723"/>
    </source>
</evidence>
<evidence type="ECO:0000313" key="10">
    <source>
        <dbReference type="Proteomes" id="UP000054279"/>
    </source>
</evidence>
<keyword evidence="6" id="KW-0408">Iron</keyword>
<comment type="similarity">
    <text evidence="2">Belongs to the intradiol ring-cleavage dioxygenase family.</text>
</comment>
<organism evidence="9 10">
    <name type="scientific">Sphaerobolus stellatus (strain SS14)</name>
    <dbReference type="NCBI Taxonomy" id="990650"/>
    <lineage>
        <taxon>Eukaryota</taxon>
        <taxon>Fungi</taxon>
        <taxon>Dikarya</taxon>
        <taxon>Basidiomycota</taxon>
        <taxon>Agaricomycotina</taxon>
        <taxon>Agaricomycetes</taxon>
        <taxon>Phallomycetidae</taxon>
        <taxon>Geastrales</taxon>
        <taxon>Sphaerobolaceae</taxon>
        <taxon>Sphaerobolus</taxon>
    </lineage>
</organism>
<feature type="domain" description="Intradiol ring-cleavage dioxygenases" evidence="7">
    <location>
        <begin position="137"/>
        <end position="307"/>
    </location>
</feature>
<keyword evidence="4" id="KW-0223">Dioxygenase</keyword>
<dbReference type="GO" id="GO:0008199">
    <property type="term" value="F:ferric iron binding"/>
    <property type="evidence" value="ECO:0007669"/>
    <property type="project" value="InterPro"/>
</dbReference>
<evidence type="ECO:0008006" key="11">
    <source>
        <dbReference type="Google" id="ProtNLM"/>
    </source>
</evidence>
<comment type="cofactor">
    <cofactor evidence="1">
        <name>Fe(3+)</name>
        <dbReference type="ChEBI" id="CHEBI:29034"/>
    </cofactor>
</comment>
<dbReference type="InterPro" id="IPR050770">
    <property type="entry name" value="Intradiol_RC_Dioxygenase"/>
</dbReference>
<dbReference type="InterPro" id="IPR000627">
    <property type="entry name" value="Intradiol_dOase_C"/>
</dbReference>
<proteinExistence type="inferred from homology"/>
<dbReference type="SUPFAM" id="SSF49482">
    <property type="entry name" value="Aromatic compound dioxygenase"/>
    <property type="match status" value="1"/>
</dbReference>
<dbReference type="AlphaFoldDB" id="A0A0C9W159"/>
<dbReference type="InterPro" id="IPR015889">
    <property type="entry name" value="Intradiol_dOase_core"/>
</dbReference>
<evidence type="ECO:0000313" key="9">
    <source>
        <dbReference type="EMBL" id="KIJ45225.1"/>
    </source>
</evidence>
<dbReference type="PANTHER" id="PTHR33711:SF7">
    <property type="entry name" value="INTRADIOL RING-CLEAVAGE DIOXYGENASES DOMAIN-CONTAINING PROTEIN-RELATED"/>
    <property type="match status" value="1"/>
</dbReference>
<dbReference type="GO" id="GO:0018576">
    <property type="term" value="F:catechol 1,2-dioxygenase activity"/>
    <property type="evidence" value="ECO:0007669"/>
    <property type="project" value="InterPro"/>
</dbReference>
<reference evidence="9 10" key="1">
    <citation type="submission" date="2014-06" db="EMBL/GenBank/DDBJ databases">
        <title>Evolutionary Origins and Diversification of the Mycorrhizal Mutualists.</title>
        <authorList>
            <consortium name="DOE Joint Genome Institute"/>
            <consortium name="Mycorrhizal Genomics Consortium"/>
            <person name="Kohler A."/>
            <person name="Kuo A."/>
            <person name="Nagy L.G."/>
            <person name="Floudas D."/>
            <person name="Copeland A."/>
            <person name="Barry K.W."/>
            <person name="Cichocki N."/>
            <person name="Veneault-Fourrey C."/>
            <person name="LaButti K."/>
            <person name="Lindquist E.A."/>
            <person name="Lipzen A."/>
            <person name="Lundell T."/>
            <person name="Morin E."/>
            <person name="Murat C."/>
            <person name="Riley R."/>
            <person name="Ohm R."/>
            <person name="Sun H."/>
            <person name="Tunlid A."/>
            <person name="Henrissat B."/>
            <person name="Grigoriev I.V."/>
            <person name="Hibbett D.S."/>
            <person name="Martin F."/>
        </authorList>
    </citation>
    <scope>NUCLEOTIDE SEQUENCE [LARGE SCALE GENOMIC DNA]</scope>
    <source>
        <strain evidence="9 10">SS14</strain>
    </source>
</reference>
<feature type="domain" description="Catechol dioxygenase N-terminal" evidence="8">
    <location>
        <begin position="59"/>
        <end position="130"/>
    </location>
</feature>
<protein>
    <recommendedName>
        <fullName evidence="11">Aromatic compound dioxygenase</fullName>
    </recommendedName>
</protein>
<accession>A0A0C9W159</accession>
<evidence type="ECO:0000259" key="8">
    <source>
        <dbReference type="Pfam" id="PF04444"/>
    </source>
</evidence>
<dbReference type="InterPro" id="IPR007535">
    <property type="entry name" value="Catechol_dOase_N"/>
</dbReference>
<evidence type="ECO:0000256" key="5">
    <source>
        <dbReference type="ARBA" id="ARBA00023002"/>
    </source>
</evidence>
<dbReference type="Pfam" id="PF04444">
    <property type="entry name" value="Dioxygenase_N"/>
    <property type="match status" value="1"/>
</dbReference>
<evidence type="ECO:0000256" key="1">
    <source>
        <dbReference type="ARBA" id="ARBA00001965"/>
    </source>
</evidence>
<dbReference type="GO" id="GO:0009712">
    <property type="term" value="P:catechol-containing compound metabolic process"/>
    <property type="evidence" value="ECO:0007669"/>
    <property type="project" value="InterPro"/>
</dbReference>
<evidence type="ECO:0000256" key="2">
    <source>
        <dbReference type="ARBA" id="ARBA00007825"/>
    </source>
</evidence>
<keyword evidence="3" id="KW-0479">Metal-binding</keyword>
<gene>
    <name evidence="9" type="ORF">M422DRAFT_30080</name>
</gene>
<evidence type="ECO:0000259" key="7">
    <source>
        <dbReference type="Pfam" id="PF00775"/>
    </source>
</evidence>
<sequence length="347" mass="38707">MASEQQMKNPHLVGKAIRAQLEHEIPQDLPLERDFREGTDYTITDHVNDLHARLAPEVRTRELITSLVNHMHAFARETNLTHAEWTRAIKFLTRAGKESTEHKNEFVLLSDCLGLSALVDELEHPKPPGSTESCEAGPFFTTDAPELPSGSDLAGPETTGERIFFQAVVKNRKGEGIKGVKADVWQADGDGLYDVQYPNRNDGVADDRGTIVAESNGYFCYRGILPVAYPIPSDGPTGDMLRTLGRHPHRSSHLHFIITAPGYDTLTTALYPSFSPFLGTDPVFATKKSLICDLEEVSDPKRWVEMGFKEGVVEKAGGKVWVWKYEFVLPTVEEVEELKKQKAAKKH</sequence>
<keyword evidence="5" id="KW-0560">Oxidoreductase</keyword>
<dbReference type="Gene3D" id="2.60.130.10">
    <property type="entry name" value="Aromatic compound dioxygenase"/>
    <property type="match status" value="1"/>
</dbReference>